<evidence type="ECO:0000313" key="4">
    <source>
        <dbReference type="Proteomes" id="UP000638014"/>
    </source>
</evidence>
<proteinExistence type="predicted"/>
<evidence type="ECO:0000256" key="2">
    <source>
        <dbReference type="SAM" id="SignalP"/>
    </source>
</evidence>
<dbReference type="Proteomes" id="UP000638014">
    <property type="component" value="Unassembled WGS sequence"/>
</dbReference>
<dbReference type="EMBL" id="JACXAF010000017">
    <property type="protein sequence ID" value="MBD1390376.1"/>
    <property type="molecule type" value="Genomic_DNA"/>
</dbReference>
<evidence type="ECO:0000256" key="1">
    <source>
        <dbReference type="SAM" id="MobiDB-lite"/>
    </source>
</evidence>
<keyword evidence="2" id="KW-0732">Signal</keyword>
<name>A0A8J6UGM1_9GAMM</name>
<organism evidence="3 4">
    <name type="scientific">Neiella litorisoli</name>
    <dbReference type="NCBI Taxonomy" id="2771431"/>
    <lineage>
        <taxon>Bacteria</taxon>
        <taxon>Pseudomonadati</taxon>
        <taxon>Pseudomonadota</taxon>
        <taxon>Gammaproteobacteria</taxon>
        <taxon>Alteromonadales</taxon>
        <taxon>Echinimonadaceae</taxon>
        <taxon>Neiella</taxon>
    </lineage>
</organism>
<protein>
    <recommendedName>
        <fullName evidence="5">Peptidase M12B domain-containing protein</fullName>
    </recommendedName>
</protein>
<evidence type="ECO:0008006" key="5">
    <source>
        <dbReference type="Google" id="ProtNLM"/>
    </source>
</evidence>
<keyword evidence="4" id="KW-1185">Reference proteome</keyword>
<reference evidence="3" key="1">
    <citation type="submission" date="2020-09" db="EMBL/GenBank/DDBJ databases">
        <title>A novel bacterium of genus Neiella, isolated from South China Sea.</title>
        <authorList>
            <person name="Huang H."/>
            <person name="Mo K."/>
            <person name="Hu Y."/>
        </authorList>
    </citation>
    <scope>NUCLEOTIDE SEQUENCE</scope>
    <source>
        <strain evidence="3">HB171785</strain>
    </source>
</reference>
<dbReference type="SUPFAM" id="SSF55486">
    <property type="entry name" value="Metalloproteases ('zincins'), catalytic domain"/>
    <property type="match status" value="1"/>
</dbReference>
<sequence length="454" mass="48788">MGKPMTKLARLCSCAAAATIAFSSSAFATTIDVLVLYTDGVTARYGAGVESRINQVVNVTNQVYSDSDLNLQLRLVHSQHINYTDNNHPQTALEELTCDLTRFQSHNECNRGSAFNAVDNLRDQHGADMVILMRPYLAAHDGVCGIAWIGGNGTDGDFSNKVWRETAMSVVGLDGPCADWVTSHELGHNMGLTHSSLQDARGGTYTWAWGHGKANDFATIMGYAWVFGNSTRKAYNFSNPDLDCYGSPCGIPKNQSGAADAVAAIEVTAPQIAAYTASTSDGGSDNGGDTPPPPAGSPEQLKQIFIQEKETLAALKLVKDQKKQELLAAKTPYKEAHLVYKTALKAYQSALNQQQKFLDKVNVATAQYNASSGESLSYQQKLLAKVQKHTDSYNAATQLVNDTAQQLNAVTPAYQAALNAYNAAVTAFNTAKDAVVAQKAVVEEAKQNYINAKA</sequence>
<accession>A0A8J6UGM1</accession>
<gene>
    <name evidence="3" type="ORF">IC617_13115</name>
</gene>
<dbReference type="GO" id="GO:0008237">
    <property type="term" value="F:metallopeptidase activity"/>
    <property type="evidence" value="ECO:0007669"/>
    <property type="project" value="InterPro"/>
</dbReference>
<evidence type="ECO:0000313" key="3">
    <source>
        <dbReference type="EMBL" id="MBD1390376.1"/>
    </source>
</evidence>
<feature type="signal peptide" evidence="2">
    <location>
        <begin position="1"/>
        <end position="28"/>
    </location>
</feature>
<feature type="region of interest" description="Disordered" evidence="1">
    <location>
        <begin position="277"/>
        <end position="299"/>
    </location>
</feature>
<feature type="compositionally biased region" description="Low complexity" evidence="1">
    <location>
        <begin position="277"/>
        <end position="289"/>
    </location>
</feature>
<dbReference type="InterPro" id="IPR024079">
    <property type="entry name" value="MetalloPept_cat_dom_sf"/>
</dbReference>
<comment type="caution">
    <text evidence="3">The sequence shown here is derived from an EMBL/GenBank/DDBJ whole genome shotgun (WGS) entry which is preliminary data.</text>
</comment>
<dbReference type="Pfam" id="PF13583">
    <property type="entry name" value="Reprolysin_4"/>
    <property type="match status" value="1"/>
</dbReference>
<dbReference type="AlphaFoldDB" id="A0A8J6UGM1"/>
<dbReference type="RefSeq" id="WP_191145446.1">
    <property type="nucleotide sequence ID" value="NZ_JACXAF010000017.1"/>
</dbReference>
<dbReference type="Gene3D" id="3.40.390.10">
    <property type="entry name" value="Collagenase (Catalytic Domain)"/>
    <property type="match status" value="1"/>
</dbReference>
<feature type="chain" id="PRO_5035173039" description="Peptidase M12B domain-containing protein" evidence="2">
    <location>
        <begin position="29"/>
        <end position="454"/>
    </location>
</feature>